<comment type="caution">
    <text evidence="1">The sequence shown here is derived from an EMBL/GenBank/DDBJ whole genome shotgun (WGS) entry which is preliminary data.</text>
</comment>
<reference evidence="1" key="1">
    <citation type="submission" date="2020-10" db="EMBL/GenBank/DDBJ databases">
        <title>Sequencing the genomes of 1000 actinobacteria strains.</title>
        <authorList>
            <person name="Klenk H.-P."/>
        </authorList>
    </citation>
    <scope>NUCLEOTIDE SEQUENCE</scope>
    <source>
        <strain evidence="1">DSM 45354</strain>
    </source>
</reference>
<sequence length="54" mass="5360">MMGHTHVCTGLTAGAGLLPAVSPLLHGPVEQLAFVACCGALAWGTRRAGGLVCS</sequence>
<dbReference type="AlphaFoldDB" id="A0A927N3Q3"/>
<name>A0A927N3Q3_9ACTN</name>
<keyword evidence="2" id="KW-1185">Reference proteome</keyword>
<dbReference type="EMBL" id="JADBEM010000001">
    <property type="protein sequence ID" value="MBE1608020.1"/>
    <property type="molecule type" value="Genomic_DNA"/>
</dbReference>
<evidence type="ECO:0000313" key="2">
    <source>
        <dbReference type="Proteomes" id="UP000638648"/>
    </source>
</evidence>
<protein>
    <submittedName>
        <fullName evidence="1">Uncharacterized protein</fullName>
    </submittedName>
</protein>
<evidence type="ECO:0000313" key="1">
    <source>
        <dbReference type="EMBL" id="MBE1608020.1"/>
    </source>
</evidence>
<gene>
    <name evidence="1" type="ORF">HEB94_004868</name>
</gene>
<accession>A0A927N3Q3</accession>
<proteinExistence type="predicted"/>
<organism evidence="1 2">
    <name type="scientific">Actinopolymorpha pittospori</name>
    <dbReference type="NCBI Taxonomy" id="648752"/>
    <lineage>
        <taxon>Bacteria</taxon>
        <taxon>Bacillati</taxon>
        <taxon>Actinomycetota</taxon>
        <taxon>Actinomycetes</taxon>
        <taxon>Propionibacteriales</taxon>
        <taxon>Actinopolymorphaceae</taxon>
        <taxon>Actinopolymorpha</taxon>
    </lineage>
</organism>
<dbReference type="Proteomes" id="UP000638648">
    <property type="component" value="Unassembled WGS sequence"/>
</dbReference>